<name>A0A377TG58_KLEPN</name>
<organism evidence="4 5">
    <name type="scientific">Klebsiella pneumoniae</name>
    <dbReference type="NCBI Taxonomy" id="573"/>
    <lineage>
        <taxon>Bacteria</taxon>
        <taxon>Pseudomonadati</taxon>
        <taxon>Pseudomonadota</taxon>
        <taxon>Gammaproteobacteria</taxon>
        <taxon>Enterobacterales</taxon>
        <taxon>Enterobacteriaceae</taxon>
        <taxon>Klebsiella/Raoultella group</taxon>
        <taxon>Klebsiella</taxon>
        <taxon>Klebsiella pneumoniae complex</taxon>
    </lineage>
</organism>
<reference evidence="4 5" key="1">
    <citation type="submission" date="2018-06" db="EMBL/GenBank/DDBJ databases">
        <authorList>
            <consortium name="Pathogen Informatics"/>
            <person name="Doyle S."/>
        </authorList>
    </citation>
    <scope>NUCLEOTIDE SEQUENCE [LARGE SCALE GENOMIC DNA]</scope>
    <source>
        <strain evidence="4 5">NCTC9140</strain>
    </source>
</reference>
<dbReference type="InterPro" id="IPR041663">
    <property type="entry name" value="DisA/LigA_HHH"/>
</dbReference>
<dbReference type="SUPFAM" id="SSF47781">
    <property type="entry name" value="RuvA domain 2-like"/>
    <property type="match status" value="1"/>
</dbReference>
<dbReference type="Pfam" id="PF12826">
    <property type="entry name" value="HHH_2"/>
    <property type="match status" value="1"/>
</dbReference>
<dbReference type="Gene3D" id="1.10.150.20">
    <property type="entry name" value="5' to 3' exonuclease, C-terminal subdomain"/>
    <property type="match status" value="2"/>
</dbReference>
<dbReference type="EC" id="6.5.1.2" evidence="4"/>
<dbReference type="RefSeq" id="WP_117270688.1">
    <property type="nucleotide sequence ID" value="NZ_JAGURX010000010.1"/>
</dbReference>
<evidence type="ECO:0000259" key="3">
    <source>
        <dbReference type="Pfam" id="PF12826"/>
    </source>
</evidence>
<dbReference type="AlphaFoldDB" id="A0A377TG58"/>
<dbReference type="Proteomes" id="UP000254938">
    <property type="component" value="Unassembled WGS sequence"/>
</dbReference>
<sequence>MSIELSSTQNTYGLLNSGTPYSACWRFFEPRGVHIDQLGEYTLKQLVEKMYVQKPLDMFSMNAGKLTGLKQFGPRQAMNICKGIERAKNVRLGPLLFACGIYGVEEEEAWLLAEKFKSLEALYGASVDSLLSLGFLNESVAVNAYNFFRHPANVLALTELQEKAGLEISNVEI</sequence>
<dbReference type="GO" id="GO:0006281">
    <property type="term" value="P:DNA repair"/>
    <property type="evidence" value="ECO:0007669"/>
    <property type="project" value="UniProtKB-KW"/>
</dbReference>
<keyword evidence="2" id="KW-0234">DNA repair</keyword>
<keyword evidence="1" id="KW-0227">DNA damage</keyword>
<gene>
    <name evidence="4" type="primary">ligA_1</name>
    <name evidence="4" type="ORF">NCTC9140_00279</name>
</gene>
<evidence type="ECO:0000313" key="5">
    <source>
        <dbReference type="Proteomes" id="UP000254938"/>
    </source>
</evidence>
<evidence type="ECO:0000313" key="4">
    <source>
        <dbReference type="EMBL" id="STS78645.1"/>
    </source>
</evidence>
<dbReference type="GO" id="GO:0003911">
    <property type="term" value="F:DNA ligase (NAD+) activity"/>
    <property type="evidence" value="ECO:0007669"/>
    <property type="project" value="UniProtKB-EC"/>
</dbReference>
<evidence type="ECO:0000256" key="2">
    <source>
        <dbReference type="ARBA" id="ARBA00023204"/>
    </source>
</evidence>
<dbReference type="InterPro" id="IPR010994">
    <property type="entry name" value="RuvA_2-like"/>
</dbReference>
<protein>
    <submittedName>
        <fullName evidence="4">DNA ligase</fullName>
        <ecNumber evidence="4">6.5.1.2</ecNumber>
    </submittedName>
</protein>
<feature type="domain" description="DisA/LigA helix-hairpin-helix motif" evidence="3">
    <location>
        <begin position="95"/>
        <end position="153"/>
    </location>
</feature>
<accession>A0A377TG58</accession>
<dbReference type="EMBL" id="UGKQ01000003">
    <property type="protein sequence ID" value="STS78645.1"/>
    <property type="molecule type" value="Genomic_DNA"/>
</dbReference>
<evidence type="ECO:0000256" key="1">
    <source>
        <dbReference type="ARBA" id="ARBA00022763"/>
    </source>
</evidence>
<proteinExistence type="predicted"/>
<keyword evidence="4" id="KW-0436">Ligase</keyword>